<dbReference type="Proteomes" id="UP001304300">
    <property type="component" value="Chromosome"/>
</dbReference>
<evidence type="ECO:0000256" key="2">
    <source>
        <dbReference type="ARBA" id="ARBA00023015"/>
    </source>
</evidence>
<evidence type="ECO:0000256" key="3">
    <source>
        <dbReference type="ARBA" id="ARBA00023125"/>
    </source>
</evidence>
<accession>A0AAQ3QXC5</accession>
<name>A0AAQ3QXC5_9BACT</name>
<feature type="domain" description="HTH lysR-type" evidence="5">
    <location>
        <begin position="1"/>
        <end position="59"/>
    </location>
</feature>
<dbReference type="SUPFAM" id="SSF46785">
    <property type="entry name" value="Winged helix' DNA-binding domain"/>
    <property type="match status" value="1"/>
</dbReference>
<dbReference type="Gene3D" id="1.10.10.10">
    <property type="entry name" value="Winged helix-like DNA-binding domain superfamily/Winged helix DNA-binding domain"/>
    <property type="match status" value="1"/>
</dbReference>
<dbReference type="PRINTS" id="PR00039">
    <property type="entry name" value="HTHLYSR"/>
</dbReference>
<dbReference type="PROSITE" id="PS50931">
    <property type="entry name" value="HTH_LYSR"/>
    <property type="match status" value="1"/>
</dbReference>
<dbReference type="CDD" id="cd08411">
    <property type="entry name" value="PBP2_OxyR"/>
    <property type="match status" value="1"/>
</dbReference>
<dbReference type="PANTHER" id="PTHR30346">
    <property type="entry name" value="TRANSCRIPTIONAL DUAL REGULATOR HCAR-RELATED"/>
    <property type="match status" value="1"/>
</dbReference>
<dbReference type="GO" id="GO:0003700">
    <property type="term" value="F:DNA-binding transcription factor activity"/>
    <property type="evidence" value="ECO:0007669"/>
    <property type="project" value="InterPro"/>
</dbReference>
<sequence length="311" mass="34743">MEMHQLRYFVAVARLGNFTRAAEHCNVAQPSLSQQIRKLETSLDETLVHRLPGGKSVLTPAGELLYKRACRILSEVKAAEEELVDRRGVVSGQVRVGAIPTIAPFLLADAIYAFGQDYPDVTLVVQEMTTERLLEMLDRSELDFAVLSPPLDGGPWNTRELGVEPLYLAANRDNALLGKEAVSLGDIRDEDFILMSEGHCLTDQVERFCNRADFRPRVRFMSAQVETLKSLIRAGVGVSLLPAMAMDLNPHPEDMLRYASFTDPQPKRSVVFAWRPEFTLSQASVVFQDYLKKAFVARAERGKALIKHAIS</sequence>
<evidence type="ECO:0000313" key="6">
    <source>
        <dbReference type="EMBL" id="WOO42902.1"/>
    </source>
</evidence>
<proteinExistence type="inferred from homology"/>
<dbReference type="KEGG" id="puo:RZN69_07340"/>
<dbReference type="AlphaFoldDB" id="A0AAQ3QXC5"/>
<organism evidence="6 7">
    <name type="scientific">Rubellicoccus peritrichatus</name>
    <dbReference type="NCBI Taxonomy" id="3080537"/>
    <lineage>
        <taxon>Bacteria</taxon>
        <taxon>Pseudomonadati</taxon>
        <taxon>Verrucomicrobiota</taxon>
        <taxon>Opitutia</taxon>
        <taxon>Puniceicoccales</taxon>
        <taxon>Cerasicoccaceae</taxon>
        <taxon>Rubellicoccus</taxon>
    </lineage>
</organism>
<evidence type="ECO:0000256" key="4">
    <source>
        <dbReference type="ARBA" id="ARBA00023163"/>
    </source>
</evidence>
<protein>
    <submittedName>
        <fullName evidence="6">LysR substrate-binding domain-containing protein</fullName>
    </submittedName>
</protein>
<evidence type="ECO:0000313" key="7">
    <source>
        <dbReference type="Proteomes" id="UP001304300"/>
    </source>
</evidence>
<dbReference type="InterPro" id="IPR005119">
    <property type="entry name" value="LysR_subst-bd"/>
</dbReference>
<evidence type="ECO:0000256" key="1">
    <source>
        <dbReference type="ARBA" id="ARBA00009437"/>
    </source>
</evidence>
<dbReference type="PANTHER" id="PTHR30346:SF28">
    <property type="entry name" value="HTH-TYPE TRANSCRIPTIONAL REGULATOR CYNR"/>
    <property type="match status" value="1"/>
</dbReference>
<dbReference type="SUPFAM" id="SSF53850">
    <property type="entry name" value="Periplasmic binding protein-like II"/>
    <property type="match status" value="1"/>
</dbReference>
<dbReference type="Pfam" id="PF00126">
    <property type="entry name" value="HTH_1"/>
    <property type="match status" value="1"/>
</dbReference>
<evidence type="ECO:0000259" key="5">
    <source>
        <dbReference type="PROSITE" id="PS50931"/>
    </source>
</evidence>
<keyword evidence="3" id="KW-0238">DNA-binding</keyword>
<dbReference type="FunFam" id="1.10.10.10:FF:000001">
    <property type="entry name" value="LysR family transcriptional regulator"/>
    <property type="match status" value="1"/>
</dbReference>
<dbReference type="RefSeq" id="WP_317835435.1">
    <property type="nucleotide sequence ID" value="NZ_CP136920.1"/>
</dbReference>
<dbReference type="InterPro" id="IPR036388">
    <property type="entry name" value="WH-like_DNA-bd_sf"/>
</dbReference>
<dbReference type="InterPro" id="IPR000847">
    <property type="entry name" value="LysR_HTH_N"/>
</dbReference>
<keyword evidence="4" id="KW-0804">Transcription</keyword>
<keyword evidence="7" id="KW-1185">Reference proteome</keyword>
<dbReference type="Gene3D" id="3.40.190.10">
    <property type="entry name" value="Periplasmic binding protein-like II"/>
    <property type="match status" value="2"/>
</dbReference>
<reference evidence="6 7" key="1">
    <citation type="submission" date="2023-10" db="EMBL/GenBank/DDBJ databases">
        <title>Rubellicoccus peritrichatus gen. nov., sp. nov., isolated from an algae of coral reef tank.</title>
        <authorList>
            <person name="Luo J."/>
        </authorList>
    </citation>
    <scope>NUCLEOTIDE SEQUENCE [LARGE SCALE GENOMIC DNA]</scope>
    <source>
        <strain evidence="6 7">CR14</strain>
    </source>
</reference>
<comment type="similarity">
    <text evidence="1">Belongs to the LysR transcriptional regulatory family.</text>
</comment>
<keyword evidence="2" id="KW-0805">Transcription regulation</keyword>
<gene>
    <name evidence="6" type="ORF">RZN69_07340</name>
</gene>
<dbReference type="InterPro" id="IPR036390">
    <property type="entry name" value="WH_DNA-bd_sf"/>
</dbReference>
<dbReference type="EMBL" id="CP136920">
    <property type="protein sequence ID" value="WOO42902.1"/>
    <property type="molecule type" value="Genomic_DNA"/>
</dbReference>
<dbReference type="GO" id="GO:0003677">
    <property type="term" value="F:DNA binding"/>
    <property type="evidence" value="ECO:0007669"/>
    <property type="project" value="UniProtKB-KW"/>
</dbReference>
<dbReference type="GO" id="GO:0032993">
    <property type="term" value="C:protein-DNA complex"/>
    <property type="evidence" value="ECO:0007669"/>
    <property type="project" value="TreeGrafter"/>
</dbReference>
<dbReference type="Pfam" id="PF03466">
    <property type="entry name" value="LysR_substrate"/>
    <property type="match status" value="1"/>
</dbReference>